<dbReference type="GO" id="GO:0016020">
    <property type="term" value="C:membrane"/>
    <property type="evidence" value="ECO:0007669"/>
    <property type="project" value="UniProtKB-SubCell"/>
</dbReference>
<dbReference type="InterPro" id="IPR000620">
    <property type="entry name" value="EamA_dom"/>
</dbReference>
<evidence type="ECO:0000256" key="6">
    <source>
        <dbReference type="SAM" id="Phobius"/>
    </source>
</evidence>
<dbReference type="PANTHER" id="PTHR32322">
    <property type="entry name" value="INNER MEMBRANE TRANSPORTER"/>
    <property type="match status" value="1"/>
</dbReference>
<dbReference type="EMBL" id="RFDI01002452">
    <property type="protein sequence ID" value="RSR18055.1"/>
    <property type="molecule type" value="Genomic_DNA"/>
</dbReference>
<evidence type="ECO:0000256" key="1">
    <source>
        <dbReference type="ARBA" id="ARBA00004141"/>
    </source>
</evidence>
<feature type="domain" description="EamA" evidence="7">
    <location>
        <begin position="1"/>
        <end position="132"/>
    </location>
</feature>
<evidence type="ECO:0000313" key="9">
    <source>
        <dbReference type="Proteomes" id="UP000280073"/>
    </source>
</evidence>
<feature type="transmembrane region" description="Helical" evidence="6">
    <location>
        <begin position="63"/>
        <end position="83"/>
    </location>
</feature>
<evidence type="ECO:0000259" key="7">
    <source>
        <dbReference type="Pfam" id="PF00892"/>
    </source>
</evidence>
<dbReference type="InterPro" id="IPR037185">
    <property type="entry name" value="EmrE-like"/>
</dbReference>
<comment type="subcellular location">
    <subcellularLocation>
        <location evidence="1">Membrane</location>
        <topology evidence="1">Multi-pass membrane protein</topology>
    </subcellularLocation>
</comment>
<feature type="transmembrane region" description="Helical" evidence="6">
    <location>
        <begin position="6"/>
        <end position="23"/>
    </location>
</feature>
<evidence type="ECO:0000256" key="5">
    <source>
        <dbReference type="ARBA" id="ARBA00023136"/>
    </source>
</evidence>
<name>A0A3R9RUC8_ACIBA</name>
<dbReference type="PANTHER" id="PTHR32322:SF2">
    <property type="entry name" value="EAMA DOMAIN-CONTAINING PROTEIN"/>
    <property type="match status" value="1"/>
</dbReference>
<feature type="transmembrane region" description="Helical" evidence="6">
    <location>
        <begin position="30"/>
        <end position="51"/>
    </location>
</feature>
<reference evidence="8 9" key="1">
    <citation type="submission" date="2018-10" db="EMBL/GenBank/DDBJ databases">
        <title>GWAS and RNA-Seq identify cryptic mechanisms of antimicrobial resistance in Acinetobacter baumannii.</title>
        <authorList>
            <person name="Sahl J.W."/>
        </authorList>
    </citation>
    <scope>NUCLEOTIDE SEQUENCE [LARGE SCALE GENOMIC DNA]</scope>
    <source>
        <strain evidence="8 9">TG28175</strain>
    </source>
</reference>
<feature type="transmembrane region" description="Helical" evidence="6">
    <location>
        <begin position="117"/>
        <end position="135"/>
    </location>
</feature>
<comment type="similarity">
    <text evidence="2">Belongs to the EamA transporter family.</text>
</comment>
<keyword evidence="5 6" id="KW-0472">Membrane</keyword>
<dbReference type="InterPro" id="IPR050638">
    <property type="entry name" value="AA-Vitamin_Transporters"/>
</dbReference>
<gene>
    <name evidence="8" type="ORF">EA686_28130</name>
</gene>
<accession>A0A3R9RUC8</accession>
<evidence type="ECO:0000313" key="8">
    <source>
        <dbReference type="EMBL" id="RSR18055.1"/>
    </source>
</evidence>
<evidence type="ECO:0000256" key="2">
    <source>
        <dbReference type="ARBA" id="ARBA00007362"/>
    </source>
</evidence>
<feature type="non-terminal residue" evidence="8">
    <location>
        <position position="1"/>
    </location>
</feature>
<dbReference type="Pfam" id="PF00892">
    <property type="entry name" value="EamA"/>
    <property type="match status" value="1"/>
</dbReference>
<keyword evidence="3 6" id="KW-0812">Transmembrane</keyword>
<evidence type="ECO:0000256" key="3">
    <source>
        <dbReference type="ARBA" id="ARBA00022692"/>
    </source>
</evidence>
<sequence length="139" mass="14930">IGDLYMLIAIILCGFGYAEGGVLSKKIGGWQVICWALILALPIMLLATLFYMPVSFQDVSPSAVAGLVYVSLFSMLIGFFFWYKGLAQGGIAAISQLQLLQPLMGLAIAALLLHEHVSWSMLMVTAVTILCVAAAKKFA</sequence>
<proteinExistence type="inferred from homology"/>
<feature type="transmembrane region" description="Helical" evidence="6">
    <location>
        <begin position="90"/>
        <end position="111"/>
    </location>
</feature>
<dbReference type="Proteomes" id="UP000280073">
    <property type="component" value="Unassembled WGS sequence"/>
</dbReference>
<dbReference type="SUPFAM" id="SSF103481">
    <property type="entry name" value="Multidrug resistance efflux transporter EmrE"/>
    <property type="match status" value="1"/>
</dbReference>
<protein>
    <submittedName>
        <fullName evidence="8">DMT family transporter</fullName>
    </submittedName>
</protein>
<evidence type="ECO:0000256" key="4">
    <source>
        <dbReference type="ARBA" id="ARBA00022989"/>
    </source>
</evidence>
<keyword evidence="4 6" id="KW-1133">Transmembrane helix</keyword>
<comment type="caution">
    <text evidence="8">The sequence shown here is derived from an EMBL/GenBank/DDBJ whole genome shotgun (WGS) entry which is preliminary data.</text>
</comment>
<dbReference type="AlphaFoldDB" id="A0A3R9RUC8"/>
<organism evidence="8 9">
    <name type="scientific">Acinetobacter baumannii</name>
    <dbReference type="NCBI Taxonomy" id="470"/>
    <lineage>
        <taxon>Bacteria</taxon>
        <taxon>Pseudomonadati</taxon>
        <taxon>Pseudomonadota</taxon>
        <taxon>Gammaproteobacteria</taxon>
        <taxon>Moraxellales</taxon>
        <taxon>Moraxellaceae</taxon>
        <taxon>Acinetobacter</taxon>
        <taxon>Acinetobacter calcoaceticus/baumannii complex</taxon>
    </lineage>
</organism>